<dbReference type="Proteomes" id="UP000008130">
    <property type="component" value="Chromosome"/>
</dbReference>
<evidence type="ECO:0000313" key="2">
    <source>
        <dbReference type="Proteomes" id="UP000008130"/>
    </source>
</evidence>
<proteinExistence type="predicted"/>
<accession>F2J0Q2</accession>
<dbReference type="OrthoDB" id="7847064at2"/>
<keyword evidence="2" id="KW-1185">Reference proteome</keyword>
<protein>
    <submittedName>
        <fullName evidence="1">Uncharacterized protein</fullName>
    </submittedName>
</protein>
<sequence length="114" mass="13049">MISRENGSRFRGSHQILKAAQAGYYRVRYCDQEYWVLPRTVAWAEKEAARGYTLRVEFSRGRGWVPLCESPQTQVRLTDLGLGKAAEQMTLSGLDPSSGRQNRLTTIRRAFNPR</sequence>
<evidence type="ECO:0000313" key="1">
    <source>
        <dbReference type="EMBL" id="ADZ70738.1"/>
    </source>
</evidence>
<dbReference type="EMBL" id="CP002568">
    <property type="protein sequence ID" value="ADZ70738.1"/>
    <property type="molecule type" value="Genomic_DNA"/>
</dbReference>
<organism evidence="1 2">
    <name type="scientific">Polymorphum gilvum (strain LMG 25793 / CGMCC 1.9160 / SL003B-26A1)</name>
    <dbReference type="NCBI Taxonomy" id="991905"/>
    <lineage>
        <taxon>Bacteria</taxon>
        <taxon>Pseudomonadati</taxon>
        <taxon>Pseudomonadota</taxon>
        <taxon>Alphaproteobacteria</taxon>
        <taxon>Rhodobacterales</taxon>
        <taxon>Paracoccaceae</taxon>
        <taxon>Polymorphum</taxon>
    </lineage>
</organism>
<gene>
    <name evidence="1" type="ordered locus">SL003B_2313</name>
</gene>
<name>F2J0Q2_POLGS</name>
<reference evidence="1 2" key="1">
    <citation type="journal article" date="2011" name="J. Bacteriol.">
        <title>Complete genome sequence of Polymorphum gilvum SL003B-26A1T, a crude oil-degrading bacterium from oil-polluted saline soil.</title>
        <authorList>
            <person name="Li S.G."/>
            <person name="Tang Y.Q."/>
            <person name="Nie Y."/>
            <person name="Cai M."/>
            <person name="Wu X.L."/>
        </authorList>
    </citation>
    <scope>NUCLEOTIDE SEQUENCE [LARGE SCALE GENOMIC DNA]</scope>
    <source>
        <strain evidence="2">LMG 25793 / CGMCC 1.9160 / SL003B-26A1</strain>
    </source>
</reference>
<dbReference type="KEGG" id="pgv:SL003B_2313"/>
<dbReference type="RefSeq" id="WP_013653053.1">
    <property type="nucleotide sequence ID" value="NC_015259.1"/>
</dbReference>
<dbReference type="HOGENOM" id="CLU_142876_0_0_5"/>
<dbReference type="AlphaFoldDB" id="F2J0Q2"/>